<evidence type="ECO:0000313" key="2">
    <source>
        <dbReference type="EMBL" id="MDG0813664.1"/>
    </source>
</evidence>
<evidence type="ECO:0000313" key="3">
    <source>
        <dbReference type="Proteomes" id="UP001153404"/>
    </source>
</evidence>
<name>A0A9X4KYF3_9BACL</name>
<reference evidence="2" key="1">
    <citation type="submission" date="2022-10" db="EMBL/GenBank/DDBJ databases">
        <title>Comparative genomic analysis of Cohnella hashimotonis sp. nov., isolated from the International Space Station.</title>
        <authorList>
            <person name="Simpson A."/>
            <person name="Venkateswaran K."/>
        </authorList>
    </citation>
    <scope>NUCLEOTIDE SEQUENCE</scope>
    <source>
        <strain evidence="2">DSM 28161</strain>
    </source>
</reference>
<keyword evidence="3" id="KW-1185">Reference proteome</keyword>
<dbReference type="EMBL" id="JAPDIA010000008">
    <property type="protein sequence ID" value="MDG0813664.1"/>
    <property type="molecule type" value="Genomic_DNA"/>
</dbReference>
<comment type="caution">
    <text evidence="2">The sequence shown here is derived from an EMBL/GenBank/DDBJ whole genome shotgun (WGS) entry which is preliminary data.</text>
</comment>
<feature type="domain" description="Chemotaxis methyl-accepting receptor HlyB-like 4HB MCP" evidence="1">
    <location>
        <begin position="6"/>
        <end position="107"/>
    </location>
</feature>
<organism evidence="2 3">
    <name type="scientific">Cohnella rhizosphaerae</name>
    <dbReference type="NCBI Taxonomy" id="1457232"/>
    <lineage>
        <taxon>Bacteria</taxon>
        <taxon>Bacillati</taxon>
        <taxon>Bacillota</taxon>
        <taxon>Bacilli</taxon>
        <taxon>Bacillales</taxon>
        <taxon>Paenibacillaceae</taxon>
        <taxon>Cohnella</taxon>
    </lineage>
</organism>
<proteinExistence type="predicted"/>
<dbReference type="AlphaFoldDB" id="A0A9X4KYF3"/>
<evidence type="ECO:0000259" key="1">
    <source>
        <dbReference type="Pfam" id="PF12729"/>
    </source>
</evidence>
<dbReference type="RefSeq" id="WP_277537757.1">
    <property type="nucleotide sequence ID" value="NZ_JAPDIA010000008.1"/>
</dbReference>
<dbReference type="InterPro" id="IPR024478">
    <property type="entry name" value="HlyB_4HB_MCP"/>
</dbReference>
<dbReference type="Pfam" id="PF12729">
    <property type="entry name" value="4HB_MCP_1"/>
    <property type="match status" value="1"/>
</dbReference>
<dbReference type="Proteomes" id="UP001153404">
    <property type="component" value="Unassembled WGS sequence"/>
</dbReference>
<accession>A0A9X4KYF3</accession>
<sequence>MRWFYDMKIGKKLLASFILLALLAGVVGLIGVANMNRLDRNYTDLYENYGVALGDLGEAGMNYHNIRATMRSMLITEDDAERTQLKQTIGELDASMDESFMRFQKKSVVRFLEGTV</sequence>
<protein>
    <submittedName>
        <fullName evidence="2">MCP four helix bundle domain-containing protein</fullName>
    </submittedName>
</protein>
<gene>
    <name evidence="2" type="ORF">OMP40_33510</name>
</gene>